<protein>
    <submittedName>
        <fullName evidence="1">Uncharacterized protein</fullName>
    </submittedName>
</protein>
<reference evidence="1" key="1">
    <citation type="submission" date="2020-04" db="EMBL/GenBank/DDBJ databases">
        <title>Genome Sequencing for Pseudoaltermonas arctica.</title>
        <authorList>
            <person name="Elkins N.S."/>
        </authorList>
    </citation>
    <scope>NUCLEOTIDE SEQUENCE [LARGE SCALE GENOMIC DNA]</scope>
    <source>
        <strain evidence="1">NEC-BIFX-2020_0012</strain>
    </source>
</reference>
<proteinExistence type="predicted"/>
<evidence type="ECO:0000313" key="1">
    <source>
        <dbReference type="EMBL" id="NMM40921.1"/>
    </source>
</evidence>
<dbReference type="SUPFAM" id="SSF117074">
    <property type="entry name" value="Hypothetical protein PA1324"/>
    <property type="match status" value="1"/>
</dbReference>
<dbReference type="SUPFAM" id="SSF49478">
    <property type="entry name" value="Cna protein B-type domain"/>
    <property type="match status" value="1"/>
</dbReference>
<dbReference type="Gene3D" id="2.60.40.10">
    <property type="entry name" value="Immunoglobulins"/>
    <property type="match status" value="2"/>
</dbReference>
<dbReference type="AlphaFoldDB" id="A0A7Y0DUG3"/>
<dbReference type="EMBL" id="JABBMT010000010">
    <property type="protein sequence ID" value="NMM40921.1"/>
    <property type="molecule type" value="Genomic_DNA"/>
</dbReference>
<dbReference type="InterPro" id="IPR013783">
    <property type="entry name" value="Ig-like_fold"/>
</dbReference>
<accession>A0A7Y0DUG3</accession>
<name>A0A7Y0DUG3_9GAMM</name>
<sequence length="957" mass="107712">MNDALKTLRKIEAKLTDLPTASQPNVNSPVASNQPRIASGEFLLFSLSLNDYYLGEVFALKSDQGIQLGLSSLADILQFGIEVDLVTRSAQGWYRDQQPFILNASSQPATLITDAGILELTAADISIDDDMYIEMAQLKEVFGLQFTVDYGDLEIELSSAILLPIEQQRERHARRLNPSNRNAKPTLPWKASPYQALSSPVADLQLNYSADKNQNRTSYSLLGAQDFAYLSAEYFLSGREGDLLSDSRLTFTKQDPQSSLLGVLAASEVEFGDVTATQVGSRYNSQYGRGIKFSNRGLTQQFDSNRINLSGPVQLGWDVELYRNGILIAQQISLSDGRYNFENVDLFYGENNFELIFYGPQGQVERKSEYYFIDSNQLAQGEGFYELSVSEQGKKLLGNTAFNNDSTGWQIAGRYEQGITDDFSIYTAALAQKRTHDDLQHMSLGTNLSLFSALLLNLDYQKNNQHEQELELTARTQFADQSLLFSATNRTDELKQKYDSYQFDMAGELMQNSYGRLNYQNNLLYQTSDNRGIYKQAQNRLNYAIAGLALSNQLQWQQSNNVESVYGSTRLQGRLGRIYSRFSVDYTLSPSNEVTSYEAEFNRSITSQLQAEVTLRDSRINDIQSADLGLSWQSNKFSLTSNLNYDSEDNWQLGVYSRFSLGYDTQNNHYFVSKQSLTTTGTLMLRVFLDQNNNGIMDPDEQGVAGIKVKGLQNYRQAITDENGIALLTSMPANRTTDIVLDRDSFPDPFFVPANEGFSITPRAGFIEYMDYPLNNASEIEGVVYQQQGDHTYVQPYATITLLDEAGKEVANTQAAYDGYYLFTDLRPGQYRAVVDDSFKERKALKNTQQVTVDLSAKGDVLVGVDFTLKSLEEVSGTIVNAGNFSSLMMLKAYLRLISPRLKLQQQDVFYIHDQQQSKYILALGYAEQAKPEFTDLCQSLIQQGLKCDIEQRTILY</sequence>
<keyword evidence="2" id="KW-1185">Reference proteome</keyword>
<dbReference type="Proteomes" id="UP000570493">
    <property type="component" value="Unassembled WGS sequence"/>
</dbReference>
<gene>
    <name evidence="1" type="ORF">HHO47_08845</name>
</gene>
<evidence type="ECO:0000313" key="2">
    <source>
        <dbReference type="Proteomes" id="UP000570493"/>
    </source>
</evidence>
<organism evidence="1 2">
    <name type="scientific">Pseudoalteromonas arctica</name>
    <dbReference type="NCBI Taxonomy" id="394751"/>
    <lineage>
        <taxon>Bacteria</taxon>
        <taxon>Pseudomonadati</taxon>
        <taxon>Pseudomonadota</taxon>
        <taxon>Gammaproteobacteria</taxon>
        <taxon>Alteromonadales</taxon>
        <taxon>Pseudoalteromonadaceae</taxon>
        <taxon>Pseudoalteromonas</taxon>
    </lineage>
</organism>
<comment type="caution">
    <text evidence="1">The sequence shown here is derived from an EMBL/GenBank/DDBJ whole genome shotgun (WGS) entry which is preliminary data.</text>
</comment>